<evidence type="ECO:0000313" key="3">
    <source>
        <dbReference type="EMBL" id="MBC6995012.1"/>
    </source>
</evidence>
<feature type="domain" description="Phosphatidic acid phosphatase type 2/haloperoxidase" evidence="2">
    <location>
        <begin position="323"/>
        <end position="434"/>
    </location>
</feature>
<feature type="signal peptide" evidence="1">
    <location>
        <begin position="1"/>
        <end position="19"/>
    </location>
</feature>
<name>A0A923PJ38_9BACT</name>
<evidence type="ECO:0000313" key="4">
    <source>
        <dbReference type="Proteomes" id="UP000650081"/>
    </source>
</evidence>
<dbReference type="PANTHER" id="PTHR34599">
    <property type="entry name" value="PEROXIDASE-RELATED"/>
    <property type="match status" value="1"/>
</dbReference>
<keyword evidence="1" id="KW-0732">Signal</keyword>
<dbReference type="CDD" id="cd03398">
    <property type="entry name" value="PAP2_haloperoxidase"/>
    <property type="match status" value="1"/>
</dbReference>
<sequence length="444" mass="48203">MIRNLPYLTLLFAAFFFFSGCEDDDAFAPDSTSAYSSDVVEDWIDLSLKVAKETPGFSPPVTARVIGYSGLALYEAVQPGEASYKSLQGQLSEFSPGTIPTIEAGAEYHWGAVANATLAAFLSDCFVTSSQDNKNLIAGLEDQYLTQFSAEASAPVIDRSVAYGRSVAAAIITYADSDGQRECYNNNFPASYVVPTGDALWVSINPANALPLQPYWGGVRTFVSANASVLPPAPPAFSTDPTSAFYQEAMEVYTAVNNLTDAQRIIAEFWSDDPGTTATPPGHSLSIMLQAIQAEDYDLMKTAETYAKVGMGAHDAFVSCWNAKYIHNLLRPITYVHRYIDASWTTPLITPPFPEYTSGHSVQSGAVAQVLTDEFGENYAFLDNTHALRTDIDGTPRSYASFYAFADEAAISRLYGGIHFRSAIDLGVLQGYEIGRNISALEFQ</sequence>
<accession>A0A923PJ38</accession>
<dbReference type="InterPro" id="IPR036938">
    <property type="entry name" value="PAP2/HPO_sf"/>
</dbReference>
<dbReference type="Pfam" id="PF01569">
    <property type="entry name" value="PAP2"/>
    <property type="match status" value="1"/>
</dbReference>
<reference evidence="3" key="1">
    <citation type="submission" date="2020-08" db="EMBL/GenBank/DDBJ databases">
        <title>Lewinella bacteria from marine environments.</title>
        <authorList>
            <person name="Zhong Y."/>
        </authorList>
    </citation>
    <scope>NUCLEOTIDE SEQUENCE</scope>
    <source>
        <strain evidence="3">KCTC 42187</strain>
    </source>
</reference>
<dbReference type="AlphaFoldDB" id="A0A923PJ38"/>
<dbReference type="SUPFAM" id="SSF48317">
    <property type="entry name" value="Acid phosphatase/Vanadium-dependent haloperoxidase"/>
    <property type="match status" value="1"/>
</dbReference>
<protein>
    <submittedName>
        <fullName evidence="3">Vanadium-dependent haloperoxidase</fullName>
    </submittedName>
</protein>
<comment type="caution">
    <text evidence="3">The sequence shown here is derived from an EMBL/GenBank/DDBJ whole genome shotgun (WGS) entry which is preliminary data.</text>
</comment>
<dbReference type="PANTHER" id="PTHR34599:SF1">
    <property type="entry name" value="PHOSPHATIDIC ACID PHOSPHATASE TYPE 2_HALOPEROXIDASE DOMAIN-CONTAINING PROTEIN"/>
    <property type="match status" value="1"/>
</dbReference>
<dbReference type="InterPro" id="IPR000326">
    <property type="entry name" value="PAP2/HPO"/>
</dbReference>
<dbReference type="InterPro" id="IPR052559">
    <property type="entry name" value="V-haloperoxidase"/>
</dbReference>
<evidence type="ECO:0000259" key="2">
    <source>
        <dbReference type="Pfam" id="PF01569"/>
    </source>
</evidence>
<dbReference type="PROSITE" id="PS51257">
    <property type="entry name" value="PROKAR_LIPOPROTEIN"/>
    <property type="match status" value="1"/>
</dbReference>
<evidence type="ECO:0000256" key="1">
    <source>
        <dbReference type="SAM" id="SignalP"/>
    </source>
</evidence>
<organism evidence="3 4">
    <name type="scientific">Neolewinella lacunae</name>
    <dbReference type="NCBI Taxonomy" id="1517758"/>
    <lineage>
        <taxon>Bacteria</taxon>
        <taxon>Pseudomonadati</taxon>
        <taxon>Bacteroidota</taxon>
        <taxon>Saprospiria</taxon>
        <taxon>Saprospirales</taxon>
        <taxon>Lewinellaceae</taxon>
        <taxon>Neolewinella</taxon>
    </lineage>
</organism>
<proteinExistence type="predicted"/>
<gene>
    <name evidence="3" type="ORF">H9S92_12605</name>
</gene>
<dbReference type="Proteomes" id="UP000650081">
    <property type="component" value="Unassembled WGS sequence"/>
</dbReference>
<feature type="chain" id="PRO_5037195701" evidence="1">
    <location>
        <begin position="20"/>
        <end position="444"/>
    </location>
</feature>
<dbReference type="RefSeq" id="WP_187467066.1">
    <property type="nucleotide sequence ID" value="NZ_JACSIT010000115.1"/>
</dbReference>
<keyword evidence="4" id="KW-1185">Reference proteome</keyword>
<dbReference type="EMBL" id="JACSIT010000115">
    <property type="protein sequence ID" value="MBC6995012.1"/>
    <property type="molecule type" value="Genomic_DNA"/>
</dbReference>
<dbReference type="Gene3D" id="1.10.606.20">
    <property type="match status" value="1"/>
</dbReference>